<dbReference type="Pfam" id="PF01380">
    <property type="entry name" value="SIS"/>
    <property type="match status" value="1"/>
</dbReference>
<dbReference type="Proteomes" id="UP001244563">
    <property type="component" value="Unassembled WGS sequence"/>
</dbReference>
<sequence>MPELETYSQLQTELQAKLEAFAPGQQRIAKVLLSDPEGTAFRSIAETAKIAEVNQSSLVRFATMMGFKGYPALVRLCREHLSDQANIVRRFDRAQQLPGSDSLFAAVLDHEKDNLTRTYARIDQKKWDEVVKALAEAPHVYTMGLRKCAPVAQLLAYLLRLVRPGVEQIAPAAGVFVDQLRDLDPEGVFVAISIRRYTADTIRALNHAKNRGLRTVALTDDSASPLARLADTTFYIETEGVTILRSMTVFTSIAQTLATAVTIHNGARSRKELLIDEQLLQDFNVYAEA</sequence>
<dbReference type="RefSeq" id="WP_064723639.1">
    <property type="nucleotide sequence ID" value="NZ_BDDW01000023.1"/>
</dbReference>
<dbReference type="InterPro" id="IPR001347">
    <property type="entry name" value="SIS_dom"/>
</dbReference>
<evidence type="ECO:0000256" key="1">
    <source>
        <dbReference type="ARBA" id="ARBA00023015"/>
    </source>
</evidence>
<evidence type="ECO:0000313" key="7">
    <source>
        <dbReference type="Proteomes" id="UP001244563"/>
    </source>
</evidence>
<dbReference type="Pfam" id="PF01418">
    <property type="entry name" value="HTH_6"/>
    <property type="match status" value="1"/>
</dbReference>
<keyword evidence="3" id="KW-0804">Transcription</keyword>
<evidence type="ECO:0000259" key="4">
    <source>
        <dbReference type="PROSITE" id="PS51071"/>
    </source>
</evidence>
<evidence type="ECO:0000313" key="6">
    <source>
        <dbReference type="EMBL" id="MDQ0103033.1"/>
    </source>
</evidence>
<dbReference type="PROSITE" id="PS51071">
    <property type="entry name" value="HTH_RPIR"/>
    <property type="match status" value="1"/>
</dbReference>
<dbReference type="PANTHER" id="PTHR30514:SF18">
    <property type="entry name" value="RPIR-FAMILY TRANSCRIPTIONAL REGULATOR"/>
    <property type="match status" value="1"/>
</dbReference>
<dbReference type="InterPro" id="IPR035472">
    <property type="entry name" value="RpiR-like_SIS"/>
</dbReference>
<dbReference type="CDD" id="cd05013">
    <property type="entry name" value="SIS_RpiR"/>
    <property type="match status" value="1"/>
</dbReference>
<dbReference type="InterPro" id="IPR046348">
    <property type="entry name" value="SIS_dom_sf"/>
</dbReference>
<proteinExistence type="predicted"/>
<dbReference type="EMBL" id="JAUSSW010000007">
    <property type="protein sequence ID" value="MDQ0103033.1"/>
    <property type="molecule type" value="Genomic_DNA"/>
</dbReference>
<dbReference type="Gene3D" id="3.40.50.10490">
    <property type="entry name" value="Glucose-6-phosphate isomerase like protein, domain 1"/>
    <property type="match status" value="1"/>
</dbReference>
<reference evidence="6 7" key="1">
    <citation type="submission" date="2023-07" db="EMBL/GenBank/DDBJ databases">
        <title>Sorghum-associated microbial communities from plants grown in Nebraska, USA.</title>
        <authorList>
            <person name="Schachtman D."/>
        </authorList>
    </citation>
    <scope>NUCLEOTIDE SEQUENCE [LARGE SCALE GENOMIC DNA]</scope>
    <source>
        <strain evidence="6 7">CC523</strain>
    </source>
</reference>
<evidence type="ECO:0000256" key="2">
    <source>
        <dbReference type="ARBA" id="ARBA00023125"/>
    </source>
</evidence>
<gene>
    <name evidence="6" type="ORF">J2T10_002690</name>
</gene>
<dbReference type="SUPFAM" id="SSF53697">
    <property type="entry name" value="SIS domain"/>
    <property type="match status" value="1"/>
</dbReference>
<keyword evidence="7" id="KW-1185">Reference proteome</keyword>
<dbReference type="PANTHER" id="PTHR30514">
    <property type="entry name" value="GLUCOKINASE"/>
    <property type="match status" value="1"/>
</dbReference>
<feature type="domain" description="SIS" evidence="5">
    <location>
        <begin position="130"/>
        <end position="272"/>
    </location>
</feature>
<evidence type="ECO:0000256" key="3">
    <source>
        <dbReference type="ARBA" id="ARBA00023163"/>
    </source>
</evidence>
<dbReference type="SUPFAM" id="SSF46689">
    <property type="entry name" value="Homeodomain-like"/>
    <property type="match status" value="1"/>
</dbReference>
<name>A0ABT9TQ72_PAENI</name>
<dbReference type="Gene3D" id="1.10.10.10">
    <property type="entry name" value="Winged helix-like DNA-binding domain superfamily/Winged helix DNA-binding domain"/>
    <property type="match status" value="1"/>
</dbReference>
<dbReference type="PROSITE" id="PS51464">
    <property type="entry name" value="SIS"/>
    <property type="match status" value="1"/>
</dbReference>
<dbReference type="InterPro" id="IPR000281">
    <property type="entry name" value="HTH_RpiR"/>
</dbReference>
<dbReference type="InterPro" id="IPR047640">
    <property type="entry name" value="RpiR-like"/>
</dbReference>
<keyword evidence="1" id="KW-0805">Transcription regulation</keyword>
<comment type="caution">
    <text evidence="6">The sequence shown here is derived from an EMBL/GenBank/DDBJ whole genome shotgun (WGS) entry which is preliminary data.</text>
</comment>
<organism evidence="6 7">
    <name type="scientific">Paenarthrobacter nicotinovorans</name>
    <name type="common">Arthrobacter nicotinovorans</name>
    <dbReference type="NCBI Taxonomy" id="29320"/>
    <lineage>
        <taxon>Bacteria</taxon>
        <taxon>Bacillati</taxon>
        <taxon>Actinomycetota</taxon>
        <taxon>Actinomycetes</taxon>
        <taxon>Micrococcales</taxon>
        <taxon>Micrococcaceae</taxon>
        <taxon>Paenarthrobacter</taxon>
    </lineage>
</organism>
<protein>
    <submittedName>
        <fullName evidence="6">DNA-binding MurR/RpiR family transcriptional regulator</fullName>
    </submittedName>
</protein>
<dbReference type="GO" id="GO:0003677">
    <property type="term" value="F:DNA binding"/>
    <property type="evidence" value="ECO:0007669"/>
    <property type="project" value="UniProtKB-KW"/>
</dbReference>
<dbReference type="InterPro" id="IPR036388">
    <property type="entry name" value="WH-like_DNA-bd_sf"/>
</dbReference>
<evidence type="ECO:0000259" key="5">
    <source>
        <dbReference type="PROSITE" id="PS51464"/>
    </source>
</evidence>
<keyword evidence="2 6" id="KW-0238">DNA-binding</keyword>
<dbReference type="InterPro" id="IPR009057">
    <property type="entry name" value="Homeodomain-like_sf"/>
</dbReference>
<accession>A0ABT9TQ72</accession>
<feature type="domain" description="HTH rpiR-type" evidence="4">
    <location>
        <begin position="8"/>
        <end position="84"/>
    </location>
</feature>